<dbReference type="Proteomes" id="UP001596201">
    <property type="component" value="Unassembled WGS sequence"/>
</dbReference>
<feature type="coiled-coil region" evidence="1">
    <location>
        <begin position="14"/>
        <end position="41"/>
    </location>
</feature>
<sequence>MAPTDSSDGESATEETLAAQVDRLESEVADLRETVQAQDRTIQFLAGDADLDPVEASCPECEHTPLRRESGVTWKQLVCDGCGQRWYL</sequence>
<comment type="caution">
    <text evidence="2">The sequence shown here is derived from an EMBL/GenBank/DDBJ whole genome shotgun (WGS) entry which is preliminary data.</text>
</comment>
<dbReference type="RefSeq" id="WP_227228810.1">
    <property type="nucleotide sequence ID" value="NZ_JAJCVJ010000001.1"/>
</dbReference>
<keyword evidence="3" id="KW-1185">Reference proteome</keyword>
<evidence type="ECO:0000256" key="1">
    <source>
        <dbReference type="SAM" id="Coils"/>
    </source>
</evidence>
<reference evidence="2 3" key="1">
    <citation type="journal article" date="2019" name="Int. J. Syst. Evol. Microbiol.">
        <title>The Global Catalogue of Microorganisms (GCM) 10K type strain sequencing project: providing services to taxonomists for standard genome sequencing and annotation.</title>
        <authorList>
            <consortium name="The Broad Institute Genomics Platform"/>
            <consortium name="The Broad Institute Genome Sequencing Center for Infectious Disease"/>
            <person name="Wu L."/>
            <person name="Ma J."/>
        </authorList>
    </citation>
    <scope>NUCLEOTIDE SEQUENCE [LARGE SCALE GENOMIC DNA]</scope>
    <source>
        <strain evidence="2 3">CGMCC 1.12237</strain>
    </source>
</reference>
<evidence type="ECO:0008006" key="4">
    <source>
        <dbReference type="Google" id="ProtNLM"/>
    </source>
</evidence>
<name>A0ABD5R778_9EURY</name>
<protein>
    <recommendedName>
        <fullName evidence="4">Small CPxCG-related zinc finger protein</fullName>
    </recommendedName>
</protein>
<evidence type="ECO:0000313" key="2">
    <source>
        <dbReference type="EMBL" id="MFC5365863.1"/>
    </source>
</evidence>
<evidence type="ECO:0000313" key="3">
    <source>
        <dbReference type="Proteomes" id="UP001596201"/>
    </source>
</evidence>
<gene>
    <name evidence="2" type="ORF">ACFPJ5_02865</name>
</gene>
<dbReference type="AlphaFoldDB" id="A0ABD5R778"/>
<proteinExistence type="predicted"/>
<dbReference type="EMBL" id="JBHSKX010000001">
    <property type="protein sequence ID" value="MFC5365863.1"/>
    <property type="molecule type" value="Genomic_DNA"/>
</dbReference>
<organism evidence="2 3">
    <name type="scientific">Salinirubrum litoreum</name>
    <dbReference type="NCBI Taxonomy" id="1126234"/>
    <lineage>
        <taxon>Archaea</taxon>
        <taxon>Methanobacteriati</taxon>
        <taxon>Methanobacteriota</taxon>
        <taxon>Stenosarchaea group</taxon>
        <taxon>Halobacteria</taxon>
        <taxon>Halobacteriales</taxon>
        <taxon>Haloferacaceae</taxon>
        <taxon>Salinirubrum</taxon>
    </lineage>
</organism>
<accession>A0ABD5R778</accession>
<keyword evidence="1" id="KW-0175">Coiled coil</keyword>